<keyword evidence="3" id="KW-1185">Reference proteome</keyword>
<keyword evidence="1" id="KW-0812">Transmembrane</keyword>
<dbReference type="RefSeq" id="WP_093141009.1">
    <property type="nucleotide sequence ID" value="NZ_BMWO01000001.1"/>
</dbReference>
<accession>A0A1G7DDY6</accession>
<reference evidence="2 3" key="1">
    <citation type="submission" date="2016-10" db="EMBL/GenBank/DDBJ databases">
        <authorList>
            <person name="de Groot N.N."/>
        </authorList>
    </citation>
    <scope>NUCLEOTIDE SEQUENCE [LARGE SCALE GENOMIC DNA]</scope>
    <source>
        <strain evidence="2 3">DSM 16195</strain>
    </source>
</reference>
<gene>
    <name evidence="2" type="ORF">SAMN05421855_101893</name>
</gene>
<dbReference type="Proteomes" id="UP000199321">
    <property type="component" value="Unassembled WGS sequence"/>
</dbReference>
<dbReference type="OrthoDB" id="886404at2"/>
<dbReference type="AlphaFoldDB" id="A0A1G7DDY6"/>
<feature type="transmembrane region" description="Helical" evidence="1">
    <location>
        <begin position="16"/>
        <end position="41"/>
    </location>
</feature>
<keyword evidence="1" id="KW-1133">Transmembrane helix</keyword>
<evidence type="ECO:0000256" key="1">
    <source>
        <dbReference type="SAM" id="Phobius"/>
    </source>
</evidence>
<keyword evidence="1" id="KW-0472">Membrane</keyword>
<evidence type="ECO:0000313" key="2">
    <source>
        <dbReference type="EMBL" id="SDE49220.1"/>
    </source>
</evidence>
<organism evidence="2 3">
    <name type="scientific">Ulvibacter litoralis</name>
    <dbReference type="NCBI Taxonomy" id="227084"/>
    <lineage>
        <taxon>Bacteria</taxon>
        <taxon>Pseudomonadati</taxon>
        <taxon>Bacteroidota</taxon>
        <taxon>Flavobacteriia</taxon>
        <taxon>Flavobacteriales</taxon>
        <taxon>Flavobacteriaceae</taxon>
        <taxon>Ulvibacter</taxon>
    </lineage>
</organism>
<sequence>MNYNIRHLQPIPTIKVIFAIVLSLFAVYLFFQGTLFGLVLLGAALKLALREGFELDLQEKRYRNIYSVFAINFGSWKKLPEIEYVSVFKTIKKSRARVIAAEANLGFEVYKLNLFYNKNKHIETYVTDDKEDAFKVAKHIALALTIDILDATETEKVWL</sequence>
<proteinExistence type="predicted"/>
<dbReference type="STRING" id="227084.SAMN05421855_101893"/>
<name>A0A1G7DDY6_9FLAO</name>
<evidence type="ECO:0000313" key="3">
    <source>
        <dbReference type="Proteomes" id="UP000199321"/>
    </source>
</evidence>
<dbReference type="EMBL" id="FNBA01000001">
    <property type="protein sequence ID" value="SDE49220.1"/>
    <property type="molecule type" value="Genomic_DNA"/>
</dbReference>
<protein>
    <submittedName>
        <fullName evidence="2">Uncharacterized protein</fullName>
    </submittedName>
</protein>